<dbReference type="Ensembl" id="ENSAMET00000018185.2">
    <property type="protein sequence ID" value="ENSAMEP00000017473.2"/>
    <property type="gene ID" value="ENSAMEG00000016533.2"/>
</dbReference>
<dbReference type="GO" id="GO:0003989">
    <property type="term" value="F:acetyl-CoA carboxylase activity"/>
    <property type="evidence" value="ECO:0007669"/>
    <property type="project" value="InterPro"/>
</dbReference>
<accession>G1MDP5</accession>
<dbReference type="FunFam" id="2.40.460.10:FF:000001">
    <property type="entry name" value="Acetyl-CoA carboxylase 1"/>
    <property type="match status" value="1"/>
</dbReference>
<dbReference type="SUPFAM" id="SSF52096">
    <property type="entry name" value="ClpP/crotonase"/>
    <property type="match status" value="2"/>
</dbReference>
<keyword evidence="4" id="KW-1185">Reference proteome</keyword>
<dbReference type="Gene3D" id="2.40.460.10">
    <property type="entry name" value="Biotin dependent carboxylase carboxyltransferase"/>
    <property type="match status" value="1"/>
</dbReference>
<dbReference type="AlphaFoldDB" id="G1MDP5"/>
<dbReference type="GO" id="GO:0006633">
    <property type="term" value="P:fatty acid biosynthetic process"/>
    <property type="evidence" value="ECO:0007669"/>
    <property type="project" value="InterPro"/>
</dbReference>
<dbReference type="InterPro" id="IPR011763">
    <property type="entry name" value="COA_CT_C"/>
</dbReference>
<evidence type="ECO:0000313" key="3">
    <source>
        <dbReference type="Ensembl" id="ENSAMEP00000017473.2"/>
    </source>
</evidence>
<dbReference type="HOGENOM" id="CLU_000395_5_0_1"/>
<dbReference type="Pfam" id="PF01039">
    <property type="entry name" value="Carboxyl_trans"/>
    <property type="match status" value="1"/>
</dbReference>
<dbReference type="STRING" id="9646.ENSAMEP00000017473"/>
<evidence type="ECO:0000259" key="1">
    <source>
        <dbReference type="PROSITE" id="PS50980"/>
    </source>
</evidence>
<dbReference type="Gene3D" id="3.90.226.10">
    <property type="entry name" value="2-enoyl-CoA Hydratase, Chain A, domain 1"/>
    <property type="match status" value="2"/>
</dbReference>
<dbReference type="PANTHER" id="PTHR45728">
    <property type="entry name" value="ACETYL-COA CARBOXYLASE, ISOFORM A"/>
    <property type="match status" value="1"/>
</dbReference>
<dbReference type="Pfam" id="PF08326">
    <property type="entry name" value="ACC_central"/>
    <property type="match status" value="1"/>
</dbReference>
<evidence type="ECO:0000313" key="4">
    <source>
        <dbReference type="Proteomes" id="UP000008912"/>
    </source>
</evidence>
<dbReference type="PROSITE" id="PS50989">
    <property type="entry name" value="COA_CT_CTER"/>
    <property type="match status" value="1"/>
</dbReference>
<dbReference type="InterPro" id="IPR013537">
    <property type="entry name" value="AcCoA_COase_cen"/>
</dbReference>
<dbReference type="InterPro" id="IPR011762">
    <property type="entry name" value="COA_CT_N"/>
</dbReference>
<dbReference type="eggNOG" id="KOG0368">
    <property type="taxonomic scope" value="Eukaryota"/>
</dbReference>
<evidence type="ECO:0000259" key="2">
    <source>
        <dbReference type="PROSITE" id="PS50989"/>
    </source>
</evidence>
<reference evidence="3" key="3">
    <citation type="submission" date="2025-09" db="UniProtKB">
        <authorList>
            <consortium name="Ensembl"/>
        </authorList>
    </citation>
    <scope>IDENTIFICATION</scope>
</reference>
<dbReference type="Proteomes" id="UP000008912">
    <property type="component" value="Unassembled WGS sequence"/>
</dbReference>
<organism evidence="3 4">
    <name type="scientific">Ailuropoda melanoleuca</name>
    <name type="common">Giant panda</name>
    <dbReference type="NCBI Taxonomy" id="9646"/>
    <lineage>
        <taxon>Eukaryota</taxon>
        <taxon>Metazoa</taxon>
        <taxon>Chordata</taxon>
        <taxon>Craniata</taxon>
        <taxon>Vertebrata</taxon>
        <taxon>Euteleostomi</taxon>
        <taxon>Mammalia</taxon>
        <taxon>Eutheria</taxon>
        <taxon>Laurasiatheria</taxon>
        <taxon>Carnivora</taxon>
        <taxon>Caniformia</taxon>
        <taxon>Ursidae</taxon>
        <taxon>Ailuropoda</taxon>
    </lineage>
</organism>
<feature type="domain" description="CoA carboxyltransferase N-terminal" evidence="1">
    <location>
        <begin position="361"/>
        <end position="682"/>
    </location>
</feature>
<dbReference type="GO" id="GO:0005524">
    <property type="term" value="F:ATP binding"/>
    <property type="evidence" value="ECO:0007669"/>
    <property type="project" value="InterPro"/>
</dbReference>
<dbReference type="PROSITE" id="PS50980">
    <property type="entry name" value="COA_CT_NTER"/>
    <property type="match status" value="1"/>
</dbReference>
<feature type="domain" description="CoA carboxyltransferase C-terminal" evidence="2">
    <location>
        <begin position="686"/>
        <end position="849"/>
    </location>
</feature>
<dbReference type="PANTHER" id="PTHR45728:SF1">
    <property type="entry name" value="ACETYL-COA CARBOXYLASE 2"/>
    <property type="match status" value="1"/>
</dbReference>
<dbReference type="InParanoid" id="G1MDP5"/>
<dbReference type="InterPro" id="IPR029045">
    <property type="entry name" value="ClpP/crotonase-like_dom_sf"/>
</dbReference>
<dbReference type="GO" id="GO:0005739">
    <property type="term" value="C:mitochondrion"/>
    <property type="evidence" value="ECO:0007669"/>
    <property type="project" value="TreeGrafter"/>
</dbReference>
<reference evidence="3" key="2">
    <citation type="submission" date="2025-08" db="UniProtKB">
        <authorList>
            <consortium name="Ensembl"/>
        </authorList>
    </citation>
    <scope>IDENTIFICATION</scope>
</reference>
<dbReference type="InterPro" id="IPR049076">
    <property type="entry name" value="ACCA"/>
</dbReference>
<name>G1MDP5_AILME</name>
<dbReference type="GeneTree" id="ENSGT00940000155049"/>
<sequence length="849" mass="95958">MAVPISVTNPDLLRHSTELFMDSGFSPLCQRMGAMVAFRRFEDFKRNFDEVISCFANVPQEAPLFSKACTSLYCEEDSKNPREEPIHILNVALQYADHLEDEELVPIFRTFVQSKKNILVDYGLRRITFLIAQEKEFPKFFTFRARDEFAEDRIYRHLEPALAFQLELSRMRSFDLTAVPCANHKMHLYLGAAKVKEGAEVTDHRFFIRAIIRHSDLVTKEASFEYLQNEGERLLLEAMDELEVAFNNTSVRTDCNHIFLNFVPTVIMDPSKIEESVRSMVMRYGSRLWKLRVLQAEVKINIRQTATGSAAPIRLFITNESGYYLDISLYKEVTDPRSGNIMFHSFGNKQGPQHGMLINTPYVTKDLLQAKRFQAQSLGTTYVYDFPEMFRQALFKLWGTPDKYPKDILTYTELVLDPQGQLGDVGMVAFKMRFKTPEYPEGRDVIVISNDITFRIGSFGMGEDLLYLRASEMARAEGIPKIYLAANSGACIGLAEEIKHIFQVAWVDPGDPHKGLKYLYLTPQDYTTISSLNSVHCRHIEEDGESRYVITDIIGKDSGVGIENLRGSGMIAGESSLAYDEIVTISLVTCRAVGIGAYLVRLGQRVIQVENSHIILTGVSALNKVLGREVYTSNNQLGGVQIMHYNGISHITVPDDFEGVCTILEWLSYMPKDNHSPVPIITPTDPIDREIGFFPTRVPYDPRWLLAGRPHPTLKGSWQSGFFDHGSFKEIMAPWAQTVVTGRARLGGIPVGVIAVETRTVEVVVPADPANLDSEAKIIQQAGQVWLPDSAYKTAQAIKDFNRERLPLMIFANWRGFSGGMKGCLPWRAPSWRKIRARLCVGRRQGPVL</sequence>
<proteinExistence type="predicted"/>
<reference evidence="3 4" key="1">
    <citation type="journal article" date="2010" name="Nature">
        <title>The sequence and de novo assembly of the giant panda genome.</title>
        <authorList>
            <person name="Li R."/>
            <person name="Fan W."/>
            <person name="Tian G."/>
            <person name="Zhu H."/>
            <person name="He L."/>
            <person name="Cai J."/>
            <person name="Huang Q."/>
            <person name="Cai Q."/>
            <person name="Li B."/>
            <person name="Bai Y."/>
            <person name="Zhang Z."/>
            <person name="Zhang Y."/>
            <person name="Wang W."/>
            <person name="Li J."/>
            <person name="Wei F."/>
            <person name="Li H."/>
            <person name="Jian M."/>
            <person name="Li J."/>
            <person name="Zhang Z."/>
            <person name="Nielsen R."/>
            <person name="Li D."/>
            <person name="Gu W."/>
            <person name="Yang Z."/>
            <person name="Xuan Z."/>
            <person name="Ryder O.A."/>
            <person name="Leung F.C."/>
            <person name="Zhou Y."/>
            <person name="Cao J."/>
            <person name="Sun X."/>
            <person name="Fu Y."/>
            <person name="Fang X."/>
            <person name="Guo X."/>
            <person name="Wang B."/>
            <person name="Hou R."/>
            <person name="Shen F."/>
            <person name="Mu B."/>
            <person name="Ni P."/>
            <person name="Lin R."/>
            <person name="Qian W."/>
            <person name="Wang G."/>
            <person name="Yu C."/>
            <person name="Nie W."/>
            <person name="Wang J."/>
            <person name="Wu Z."/>
            <person name="Liang H."/>
            <person name="Min J."/>
            <person name="Wu Q."/>
            <person name="Cheng S."/>
            <person name="Ruan J."/>
            <person name="Wang M."/>
            <person name="Shi Z."/>
            <person name="Wen M."/>
            <person name="Liu B."/>
            <person name="Ren X."/>
            <person name="Zheng H."/>
            <person name="Dong D."/>
            <person name="Cook K."/>
            <person name="Shan G."/>
            <person name="Zhang H."/>
            <person name="Kosiol C."/>
            <person name="Xie X."/>
            <person name="Lu Z."/>
            <person name="Zheng H."/>
            <person name="Li Y."/>
            <person name="Steiner C.C."/>
            <person name="Lam T.T."/>
            <person name="Lin S."/>
            <person name="Zhang Q."/>
            <person name="Li G."/>
            <person name="Tian J."/>
            <person name="Gong T."/>
            <person name="Liu H."/>
            <person name="Zhang D."/>
            <person name="Fang L."/>
            <person name="Ye C."/>
            <person name="Zhang J."/>
            <person name="Hu W."/>
            <person name="Xu A."/>
            <person name="Ren Y."/>
            <person name="Zhang G."/>
            <person name="Bruford M.W."/>
            <person name="Li Q."/>
            <person name="Ma L."/>
            <person name="Guo Y."/>
            <person name="An N."/>
            <person name="Hu Y."/>
            <person name="Zheng Y."/>
            <person name="Shi Y."/>
            <person name="Li Z."/>
            <person name="Liu Q."/>
            <person name="Chen Y."/>
            <person name="Zhao J."/>
            <person name="Qu N."/>
            <person name="Zhao S."/>
            <person name="Tian F."/>
            <person name="Wang X."/>
            <person name="Wang H."/>
            <person name="Xu L."/>
            <person name="Liu X."/>
            <person name="Vinar T."/>
            <person name="Wang Y."/>
            <person name="Lam T.W."/>
            <person name="Yiu S.M."/>
            <person name="Liu S."/>
            <person name="Zhang H."/>
            <person name="Li D."/>
            <person name="Huang Y."/>
            <person name="Wang X."/>
            <person name="Yang G."/>
            <person name="Jiang Z."/>
            <person name="Wang J."/>
            <person name="Qin N."/>
            <person name="Li L."/>
            <person name="Li J."/>
            <person name="Bolund L."/>
            <person name="Kristiansen K."/>
            <person name="Wong G.K."/>
            <person name="Olson M."/>
            <person name="Zhang X."/>
            <person name="Li S."/>
            <person name="Yang H."/>
            <person name="Wang J."/>
            <person name="Wang J."/>
        </authorList>
    </citation>
    <scope>NUCLEOTIDE SEQUENCE [LARGE SCALE GENOMIC DNA]</scope>
</reference>
<dbReference type="InterPro" id="IPR034733">
    <property type="entry name" value="AcCoA_carboxyl_beta"/>
</dbReference>
<protein>
    <submittedName>
        <fullName evidence="3">Uncharacterized protein</fullName>
    </submittedName>
</protein>